<evidence type="ECO:0000313" key="2">
    <source>
        <dbReference type="Proteomes" id="UP000030993"/>
    </source>
</evidence>
<gene>
    <name evidence="1" type="ORF">NZ47_03380</name>
</gene>
<evidence type="ECO:0000313" key="1">
    <source>
        <dbReference type="EMBL" id="KHM52655.1"/>
    </source>
</evidence>
<organism evidence="1 2">
    <name type="scientific">Anaerovibrio lipolyticus</name>
    <dbReference type="NCBI Taxonomy" id="82374"/>
    <lineage>
        <taxon>Bacteria</taxon>
        <taxon>Bacillati</taxon>
        <taxon>Bacillota</taxon>
        <taxon>Negativicutes</taxon>
        <taxon>Selenomonadales</taxon>
        <taxon>Selenomonadaceae</taxon>
        <taxon>Anaerovibrio</taxon>
    </lineage>
</organism>
<comment type="caution">
    <text evidence="1">The sequence shown here is derived from an EMBL/GenBank/DDBJ whole genome shotgun (WGS) entry which is preliminary data.</text>
</comment>
<name>A0A0B2JWF7_9FIRM</name>
<dbReference type="EMBL" id="JSCE01000069">
    <property type="protein sequence ID" value="KHM52655.1"/>
    <property type="molecule type" value="Genomic_DNA"/>
</dbReference>
<dbReference type="RefSeq" id="WP_039206425.1">
    <property type="nucleotide sequence ID" value="NZ_JSCE01000069.1"/>
</dbReference>
<proteinExistence type="predicted"/>
<dbReference type="STRING" id="82374.NZ47_03380"/>
<accession>A0A0B2JWF7</accession>
<sequence>MDKIKYALLDTDFISKTYNIQNNDSDHLIDLIVAMPEYRFYCHEQIQKELNLHNKREVSIWLQNQIGSKVIRCFTDEEILQYLLDSLGRSGIVVYVDFLQKACEYYSKDYFIENFKKLNGIDYLDITKEKFIMALKHDCDALGNDNNLGELKSYVLIQFLMFMHDQRVYIFCSDDKKARRGMINFGIKCISVISSFMRLQKEIGFSKDEALPYINTWLGILKESGQSTFRIHNNYKEETVIRVACEKIFDEMFEGKLVELQTGELKYR</sequence>
<reference evidence="1 2" key="1">
    <citation type="journal article" date="2013" name="PLoS ONE">
        <title>Identification and characterization of three novel lipases belonging to families II and V from Anaerovibrio lipolyticus 5ST.</title>
        <authorList>
            <person name="Prive F."/>
            <person name="Kaderbhai N.N."/>
            <person name="Girdwood S."/>
            <person name="Worgan H.J."/>
            <person name="Pinloche E."/>
            <person name="Scollan N.D."/>
            <person name="Huws S.A."/>
            <person name="Newbold C.J."/>
        </authorList>
    </citation>
    <scope>NUCLEOTIDE SEQUENCE [LARGE SCALE GENOMIC DNA]</scope>
    <source>
        <strain evidence="1 2">5S</strain>
    </source>
</reference>
<dbReference type="AlphaFoldDB" id="A0A0B2JWF7"/>
<protein>
    <submittedName>
        <fullName evidence="1">Uncharacterized protein</fullName>
    </submittedName>
</protein>
<keyword evidence="2" id="KW-1185">Reference proteome</keyword>
<dbReference type="Proteomes" id="UP000030993">
    <property type="component" value="Unassembled WGS sequence"/>
</dbReference>